<gene>
    <name evidence="4" type="ORF">EURHEDRAFT_413025</name>
</gene>
<feature type="domain" description="DUF7877" evidence="3">
    <location>
        <begin position="60"/>
        <end position="170"/>
    </location>
</feature>
<dbReference type="RefSeq" id="XP_040638355.1">
    <property type="nucleotide sequence ID" value="XM_040782067.1"/>
</dbReference>
<dbReference type="Pfam" id="PF25009">
    <property type="entry name" value="DUF7785"/>
    <property type="match status" value="1"/>
</dbReference>
<feature type="compositionally biased region" description="Low complexity" evidence="1">
    <location>
        <begin position="752"/>
        <end position="785"/>
    </location>
</feature>
<dbReference type="HOGENOM" id="CLU_008206_0_0_1"/>
<organism evidence="4 5">
    <name type="scientific">Aspergillus ruber (strain CBS 135680)</name>
    <dbReference type="NCBI Taxonomy" id="1388766"/>
    <lineage>
        <taxon>Eukaryota</taxon>
        <taxon>Fungi</taxon>
        <taxon>Dikarya</taxon>
        <taxon>Ascomycota</taxon>
        <taxon>Pezizomycotina</taxon>
        <taxon>Eurotiomycetes</taxon>
        <taxon>Eurotiomycetidae</taxon>
        <taxon>Eurotiales</taxon>
        <taxon>Aspergillaceae</taxon>
        <taxon>Aspergillus</taxon>
        <taxon>Aspergillus subgen. Aspergillus</taxon>
    </lineage>
</organism>
<dbReference type="InterPro" id="IPR057199">
    <property type="entry name" value="DUF7877"/>
</dbReference>
<dbReference type="EMBL" id="KK088425">
    <property type="protein sequence ID" value="EYE94667.1"/>
    <property type="molecule type" value="Genomic_DNA"/>
</dbReference>
<dbReference type="Pfam" id="PF25289">
    <property type="entry name" value="DUF7877"/>
    <property type="match status" value="1"/>
</dbReference>
<dbReference type="GeneID" id="63697191"/>
<keyword evidence="5" id="KW-1185">Reference proteome</keyword>
<feature type="region of interest" description="Disordered" evidence="1">
    <location>
        <begin position="350"/>
        <end position="376"/>
    </location>
</feature>
<feature type="region of interest" description="Disordered" evidence="1">
    <location>
        <begin position="799"/>
        <end position="843"/>
    </location>
</feature>
<feature type="region of interest" description="Disordered" evidence="1">
    <location>
        <begin position="283"/>
        <end position="305"/>
    </location>
</feature>
<feature type="region of interest" description="Disordered" evidence="1">
    <location>
        <begin position="638"/>
        <end position="785"/>
    </location>
</feature>
<protein>
    <submittedName>
        <fullName evidence="4">Uncharacterized protein</fullName>
    </submittedName>
</protein>
<feature type="region of interest" description="Disordered" evidence="1">
    <location>
        <begin position="177"/>
        <end position="203"/>
    </location>
</feature>
<dbReference type="InterPro" id="IPR056687">
    <property type="entry name" value="DUF7785"/>
</dbReference>
<feature type="compositionally biased region" description="Polar residues" evidence="1">
    <location>
        <begin position="674"/>
        <end position="695"/>
    </location>
</feature>
<dbReference type="Proteomes" id="UP000019804">
    <property type="component" value="Unassembled WGS sequence"/>
</dbReference>
<sequence>MSADEGAETLKMSATNGDLHPSTSDYHTLATPGKRKRGSAEEKSQDGSFSAAESQDKEELQENLQNLVEILSKNDTELQLLSCPLTLSPTKPRSKRAKVSTDKEETASIHERVATGRYITIQEFLSDIEKASSAVIEQSKTRASTDQADGSPLTETVNRIAAFKKVLNSLVRQAHVSQNNIKTEAPESDRQSPAKSTPSNAEARTDSAVLTLFGNPSNPKQLFSSLQKSVQVPLSSDSPETAQYVEVQAPLRDVTLPNGITTTKVTPTNLEAESKQPKRTFREVFAPRSGLPQLEPPRRARSSSRSTWIDTFDAMTNYKSFPGERNNYCLAPLPSGQWLQYGGVTSSPSYWNRKQKQQDEGDAVPRPYEESSLASEESPSLLQGVYSSFAPSFDSSGAVVQADSKDLVWWGKRGTKRLETLLSIPYKEQETEATSTEQPGNIGELDEQTLDEMVKSFNPEDFADNVTSSSEEEKKEDEEIKEMNALLRDVSELLETLSSYQKVRNLDTPAHGQDTSSEQGDPNTPSAPERTVYETLKSSLAALVSNLPPYAVAKLDGDQLAELNISQRVVVENQDYHGTMQKDDYSLQQERLAALASNVGSTNRTSTPTAAPVGRPRTMQGYNRVVAPTAPGYNAPQAYYGARQPSTPGGYAPAQYAGSRAPGTPSQRPGYLPQYSQTGTPQTVPQVPRQGSNGYPITAQQAAAQASPQPYTPRAAQPGAYNAPYASSRTTSPQKPAQYNTPQPRISYVAPQQQQQQQQQQRYVPQQQQYASTSQSSGYSNSAAAVTYARSAAEQAALMDRNKAQLAQQQSQQSTTPGAASASGSQERSMTPGSKPNGTPVPS</sequence>
<feature type="region of interest" description="Disordered" evidence="1">
    <location>
        <begin position="458"/>
        <end position="479"/>
    </location>
</feature>
<dbReference type="STRING" id="1388766.A0A017SCL2"/>
<feature type="compositionally biased region" description="Polar residues" evidence="1">
    <location>
        <begin position="725"/>
        <end position="744"/>
    </location>
</feature>
<feature type="region of interest" description="Disordered" evidence="1">
    <location>
        <begin position="507"/>
        <end position="529"/>
    </location>
</feature>
<feature type="region of interest" description="Disordered" evidence="1">
    <location>
        <begin position="1"/>
        <end position="60"/>
    </location>
</feature>
<feature type="compositionally biased region" description="Polar residues" evidence="1">
    <location>
        <begin position="513"/>
        <end position="526"/>
    </location>
</feature>
<feature type="domain" description="DUF7785" evidence="2">
    <location>
        <begin position="481"/>
        <end position="571"/>
    </location>
</feature>
<dbReference type="AlphaFoldDB" id="A0A017SCL2"/>
<feature type="compositionally biased region" description="Polar residues" evidence="1">
    <location>
        <begin position="827"/>
        <end position="837"/>
    </location>
</feature>
<feature type="compositionally biased region" description="Low complexity" evidence="1">
    <location>
        <begin position="804"/>
        <end position="826"/>
    </location>
</feature>
<feature type="compositionally biased region" description="Polar residues" evidence="1">
    <location>
        <begin position="193"/>
        <end position="202"/>
    </location>
</feature>
<evidence type="ECO:0000313" key="4">
    <source>
        <dbReference type="EMBL" id="EYE94667.1"/>
    </source>
</evidence>
<reference evidence="5" key="1">
    <citation type="journal article" date="2014" name="Nat. Commun.">
        <title>Genomic adaptations of the halophilic Dead Sea filamentous fungus Eurotium rubrum.</title>
        <authorList>
            <person name="Kis-Papo T."/>
            <person name="Weig A.R."/>
            <person name="Riley R."/>
            <person name="Persoh D."/>
            <person name="Salamov A."/>
            <person name="Sun H."/>
            <person name="Lipzen A."/>
            <person name="Wasser S.P."/>
            <person name="Rambold G."/>
            <person name="Grigoriev I.V."/>
            <person name="Nevo E."/>
        </authorList>
    </citation>
    <scope>NUCLEOTIDE SEQUENCE [LARGE SCALE GENOMIC DNA]</scope>
    <source>
        <strain evidence="5">CBS 135680</strain>
    </source>
</reference>
<dbReference type="OrthoDB" id="5354458at2759"/>
<evidence type="ECO:0000259" key="3">
    <source>
        <dbReference type="Pfam" id="PF25289"/>
    </source>
</evidence>
<feature type="compositionally biased region" description="Basic and acidic residues" evidence="1">
    <location>
        <begin position="99"/>
        <end position="108"/>
    </location>
</feature>
<evidence type="ECO:0000313" key="5">
    <source>
        <dbReference type="Proteomes" id="UP000019804"/>
    </source>
</evidence>
<feature type="region of interest" description="Disordered" evidence="1">
    <location>
        <begin position="86"/>
        <end position="108"/>
    </location>
</feature>
<evidence type="ECO:0000259" key="2">
    <source>
        <dbReference type="Pfam" id="PF25009"/>
    </source>
</evidence>
<accession>A0A017SCL2</accession>
<name>A0A017SCL2_ASPRC</name>
<feature type="compositionally biased region" description="Polar residues" evidence="1">
    <location>
        <begin position="12"/>
        <end position="26"/>
    </location>
</feature>
<proteinExistence type="predicted"/>
<evidence type="ECO:0000256" key="1">
    <source>
        <dbReference type="SAM" id="MobiDB-lite"/>
    </source>
</evidence>